<dbReference type="Pfam" id="PF12483">
    <property type="entry name" value="GIDE"/>
    <property type="match status" value="1"/>
</dbReference>
<keyword evidence="7 12" id="KW-0863">Zinc-finger</keyword>
<dbReference type="GO" id="GO:0008270">
    <property type="term" value="F:zinc ion binding"/>
    <property type="evidence" value="ECO:0007669"/>
    <property type="project" value="UniProtKB-KW"/>
</dbReference>
<keyword evidence="4" id="KW-0808">Transferase</keyword>
<name>A0AAW1Q2M4_9CHLO</name>
<evidence type="ECO:0000256" key="8">
    <source>
        <dbReference type="ARBA" id="ARBA00022786"/>
    </source>
</evidence>
<dbReference type="GO" id="GO:0016020">
    <property type="term" value="C:membrane"/>
    <property type="evidence" value="ECO:0007669"/>
    <property type="project" value="UniProtKB-SubCell"/>
</dbReference>
<keyword evidence="9" id="KW-0862">Zinc</keyword>
<evidence type="ECO:0000256" key="5">
    <source>
        <dbReference type="ARBA" id="ARBA00022692"/>
    </source>
</evidence>
<gene>
    <name evidence="15" type="ORF">WJX72_000210</name>
</gene>
<comment type="caution">
    <text evidence="15">The sequence shown here is derived from an EMBL/GenBank/DDBJ whole genome shotgun (WGS) entry which is preliminary data.</text>
</comment>
<dbReference type="Pfam" id="PF13920">
    <property type="entry name" value="zf-C3HC4_3"/>
    <property type="match status" value="1"/>
</dbReference>
<evidence type="ECO:0000256" key="7">
    <source>
        <dbReference type="ARBA" id="ARBA00022771"/>
    </source>
</evidence>
<evidence type="ECO:0000256" key="3">
    <source>
        <dbReference type="ARBA" id="ARBA00012483"/>
    </source>
</evidence>
<feature type="domain" description="RING-type" evidence="14">
    <location>
        <begin position="324"/>
        <end position="358"/>
    </location>
</feature>
<evidence type="ECO:0000256" key="10">
    <source>
        <dbReference type="ARBA" id="ARBA00022989"/>
    </source>
</evidence>
<dbReference type="EMBL" id="JALJOR010000005">
    <property type="protein sequence ID" value="KAK9816435.1"/>
    <property type="molecule type" value="Genomic_DNA"/>
</dbReference>
<keyword evidence="6" id="KW-0479">Metal-binding</keyword>
<dbReference type="InterPro" id="IPR044231">
    <property type="entry name" value="SP1/SPL1"/>
</dbReference>
<evidence type="ECO:0000256" key="4">
    <source>
        <dbReference type="ARBA" id="ARBA00022679"/>
    </source>
</evidence>
<keyword evidence="8" id="KW-0833">Ubl conjugation pathway</keyword>
<organism evidence="15 16">
    <name type="scientific">[Myrmecia] bisecta</name>
    <dbReference type="NCBI Taxonomy" id="41462"/>
    <lineage>
        <taxon>Eukaryota</taxon>
        <taxon>Viridiplantae</taxon>
        <taxon>Chlorophyta</taxon>
        <taxon>core chlorophytes</taxon>
        <taxon>Trebouxiophyceae</taxon>
        <taxon>Trebouxiales</taxon>
        <taxon>Trebouxiaceae</taxon>
        <taxon>Myrmecia</taxon>
    </lineage>
</organism>
<evidence type="ECO:0000313" key="16">
    <source>
        <dbReference type="Proteomes" id="UP001489004"/>
    </source>
</evidence>
<dbReference type="PANTHER" id="PTHR47568:SF2">
    <property type="entry name" value="E3 UBIQUITIN-PROTEIN LIGASE SP1-RELATED"/>
    <property type="match status" value="1"/>
</dbReference>
<dbReference type="InterPro" id="IPR001841">
    <property type="entry name" value="Znf_RING"/>
</dbReference>
<evidence type="ECO:0000256" key="13">
    <source>
        <dbReference type="SAM" id="Phobius"/>
    </source>
</evidence>
<feature type="transmembrane region" description="Helical" evidence="13">
    <location>
        <begin position="7"/>
        <end position="25"/>
    </location>
</feature>
<evidence type="ECO:0000256" key="9">
    <source>
        <dbReference type="ARBA" id="ARBA00022833"/>
    </source>
</evidence>
<proteinExistence type="predicted"/>
<keyword evidence="11 13" id="KW-0472">Membrane</keyword>
<dbReference type="Proteomes" id="UP001489004">
    <property type="component" value="Unassembled WGS sequence"/>
</dbReference>
<keyword evidence="10 13" id="KW-1133">Transmembrane helix</keyword>
<protein>
    <recommendedName>
        <fullName evidence="3">RING-type E3 ubiquitin transferase</fullName>
        <ecNumber evidence="3">2.3.2.27</ecNumber>
    </recommendedName>
</protein>
<evidence type="ECO:0000256" key="11">
    <source>
        <dbReference type="ARBA" id="ARBA00023136"/>
    </source>
</evidence>
<evidence type="ECO:0000256" key="12">
    <source>
        <dbReference type="PROSITE-ProRule" id="PRU00175"/>
    </source>
</evidence>
<reference evidence="15 16" key="1">
    <citation type="journal article" date="2024" name="Nat. Commun.">
        <title>Phylogenomics reveals the evolutionary origins of lichenization in chlorophyte algae.</title>
        <authorList>
            <person name="Puginier C."/>
            <person name="Libourel C."/>
            <person name="Otte J."/>
            <person name="Skaloud P."/>
            <person name="Haon M."/>
            <person name="Grisel S."/>
            <person name="Petersen M."/>
            <person name="Berrin J.G."/>
            <person name="Delaux P.M."/>
            <person name="Dal Grande F."/>
            <person name="Keller J."/>
        </authorList>
    </citation>
    <scope>NUCLEOTIDE SEQUENCE [LARGE SCALE GENOMIC DNA]</scope>
    <source>
        <strain evidence="15 16">SAG 2043</strain>
    </source>
</reference>
<dbReference type="GO" id="GO:0016567">
    <property type="term" value="P:protein ubiquitination"/>
    <property type="evidence" value="ECO:0007669"/>
    <property type="project" value="InterPro"/>
</dbReference>
<dbReference type="AlphaFoldDB" id="A0AAW1Q2M4"/>
<dbReference type="PROSITE" id="PS50089">
    <property type="entry name" value="ZF_RING_2"/>
    <property type="match status" value="1"/>
</dbReference>
<comment type="subcellular location">
    <subcellularLocation>
        <location evidence="2">Membrane</location>
        <topology evidence="2">Multi-pass membrane protein</topology>
    </subcellularLocation>
</comment>
<sequence length="369" mass="40228">MPEGVKLIHWGGVVSCVVGGVFYVVSLAKQTQARQLGSARQINHIEDLKHLVHLLPLLVALRGKVWTDTPLECETTTPPTPCVIAQMHEEQQVMKQQDGSWVRDNQTVRHSVRETKWSLEEGKARLPVVDALKADVLSLDLAGERFTEDDRSMTRKTLDHLAGLRVIGRRQREHILPVGTMLTAVGEVAKDMEVGGSPQGTIRAGGHALVMRPPKNGAPFILSKSSLPELVESLQLVSGTCKTIAIFFGGVGATLIASRAISGAWVLWRKRRLRQRAEEANRRRAASLSAGALPAVNGAIISSSSPAGPSSEAAADPDRAASLCVVCLERQCDMVFTCGHLCACERCSRQMDKCPICRHRSRAIKVYRT</sequence>
<dbReference type="EC" id="2.3.2.27" evidence="3"/>
<dbReference type="GO" id="GO:0061630">
    <property type="term" value="F:ubiquitin protein ligase activity"/>
    <property type="evidence" value="ECO:0007669"/>
    <property type="project" value="UniProtKB-EC"/>
</dbReference>
<keyword evidence="16" id="KW-1185">Reference proteome</keyword>
<comment type="catalytic activity">
    <reaction evidence="1">
        <text>S-ubiquitinyl-[E2 ubiquitin-conjugating enzyme]-L-cysteine + [acceptor protein]-L-lysine = [E2 ubiquitin-conjugating enzyme]-L-cysteine + N(6)-ubiquitinyl-[acceptor protein]-L-lysine.</text>
        <dbReference type="EC" id="2.3.2.27"/>
    </reaction>
</comment>
<dbReference type="Gene3D" id="3.30.40.10">
    <property type="entry name" value="Zinc/RING finger domain, C3HC4 (zinc finger)"/>
    <property type="match status" value="1"/>
</dbReference>
<accession>A0AAW1Q2M4</accession>
<dbReference type="InterPro" id="IPR022170">
    <property type="entry name" value="MUL1-like"/>
</dbReference>
<keyword evidence="5 13" id="KW-0812">Transmembrane</keyword>
<evidence type="ECO:0000259" key="14">
    <source>
        <dbReference type="PROSITE" id="PS50089"/>
    </source>
</evidence>
<evidence type="ECO:0000256" key="6">
    <source>
        <dbReference type="ARBA" id="ARBA00022723"/>
    </source>
</evidence>
<feature type="transmembrane region" description="Helical" evidence="13">
    <location>
        <begin position="244"/>
        <end position="268"/>
    </location>
</feature>
<evidence type="ECO:0000256" key="2">
    <source>
        <dbReference type="ARBA" id="ARBA00004141"/>
    </source>
</evidence>
<dbReference type="InterPro" id="IPR013083">
    <property type="entry name" value="Znf_RING/FYVE/PHD"/>
</dbReference>
<evidence type="ECO:0000313" key="15">
    <source>
        <dbReference type="EMBL" id="KAK9816435.1"/>
    </source>
</evidence>
<dbReference type="PANTHER" id="PTHR47568">
    <property type="match status" value="1"/>
</dbReference>
<evidence type="ECO:0000256" key="1">
    <source>
        <dbReference type="ARBA" id="ARBA00000900"/>
    </source>
</evidence>